<evidence type="ECO:0000313" key="2">
    <source>
        <dbReference type="Proteomes" id="UP000042997"/>
    </source>
</evidence>
<dbReference type="EMBL" id="CCSD01000056">
    <property type="protein sequence ID" value="CDZ88929.1"/>
    <property type="molecule type" value="Genomic_DNA"/>
</dbReference>
<evidence type="ECO:0000313" key="1">
    <source>
        <dbReference type="EMBL" id="CDZ88929.1"/>
    </source>
</evidence>
<reference evidence="1 2" key="1">
    <citation type="journal article" date="2014" name="Genome Announc.">
        <title>Draft Genome Sequence of Propane- and Butane-Oxidizing Actinobacterium Rhodococcus ruber IEGM 231.</title>
        <authorList>
            <person name="Ivshina I.B."/>
            <person name="Kuyukina M.S."/>
            <person name="Krivoruchko A.V."/>
            <person name="Barbe V."/>
            <person name="Fischer C."/>
        </authorList>
    </citation>
    <scope>NUCLEOTIDE SEQUENCE [LARGE SCALE GENOMIC DNA]</scope>
</reference>
<dbReference type="AlphaFoldDB" id="A0A098BJK5"/>
<accession>A0A098BJK5</accession>
<proteinExistence type="predicted"/>
<sequence>MIEKIERSIPEKWAVAMKQTGNREMLDKFGEPSMNGLARATGLAPVTVRRLIHGEYTKTGPEPHVIHKVAQALGKKPSLIAKWAGLNGTISEKLYELPPEAAYLTARQQKMVDSFIRDLTEHARLTAAATEEAAESLVLRRPTRVS</sequence>
<organism evidence="1 2">
    <name type="scientific">Rhodococcus ruber</name>
    <dbReference type="NCBI Taxonomy" id="1830"/>
    <lineage>
        <taxon>Bacteria</taxon>
        <taxon>Bacillati</taxon>
        <taxon>Actinomycetota</taxon>
        <taxon>Actinomycetes</taxon>
        <taxon>Mycobacteriales</taxon>
        <taxon>Nocardiaceae</taxon>
        <taxon>Rhodococcus</taxon>
    </lineage>
</organism>
<name>A0A098BJK5_9NOCA</name>
<protein>
    <submittedName>
        <fullName evidence="1">Uncharacterized protein</fullName>
    </submittedName>
</protein>
<gene>
    <name evidence="1" type="ORF">RHRU231_450096</name>
</gene>
<dbReference type="Proteomes" id="UP000042997">
    <property type="component" value="Unassembled WGS sequence"/>
</dbReference>
<dbReference type="RefSeq" id="WP_040271996.1">
    <property type="nucleotide sequence ID" value="NZ_JACVXT010000043.1"/>
</dbReference>
<dbReference type="OrthoDB" id="4550076at2"/>